<sequence length="241" mass="27119">MSGHSKWSTIKHDKGIADKKRGKIFSKLAKAVTLAVKEGGDDINSNAKLRFAIDQARQSNMPNDNIKRAIKRGSGAEKGSQLEEIVYEGFGPQKIALIIESITDNRNRTSSDLKTFLEKRGGVLASQGAVTYLFKRKGQILVEKETDLESQTLKLIDLGIDDFEEEEGFIVLYVQSDKLDSLRKQILALNFNIKEAMLIYKAETLMVVEEKDKQEKIINFLKELEELDDVQTVYCNADFPG</sequence>
<proteinExistence type="inferred from homology"/>
<dbReference type="InterPro" id="IPR026564">
    <property type="entry name" value="Transcrip_reg_TACO1-like_dom3"/>
</dbReference>
<protein>
    <recommendedName>
        <fullName evidence="6">Probable transcriptional regulatory protein COT75_05400</fullName>
    </recommendedName>
</protein>
<keyword evidence="2 6" id="KW-0963">Cytoplasm</keyword>
<dbReference type="InterPro" id="IPR049083">
    <property type="entry name" value="TACO1_YebC_N"/>
</dbReference>
<dbReference type="AlphaFoldDB" id="A0A2H0W7Z9"/>
<dbReference type="Pfam" id="PF20772">
    <property type="entry name" value="TACO1_YebC_N"/>
    <property type="match status" value="1"/>
</dbReference>
<evidence type="ECO:0000313" key="9">
    <source>
        <dbReference type="EMBL" id="PIS08695.1"/>
    </source>
</evidence>
<dbReference type="NCBIfam" id="NF009044">
    <property type="entry name" value="PRK12378.1"/>
    <property type="match status" value="1"/>
</dbReference>
<evidence type="ECO:0000259" key="8">
    <source>
        <dbReference type="Pfam" id="PF20772"/>
    </source>
</evidence>
<dbReference type="HAMAP" id="MF_00693">
    <property type="entry name" value="Transcrip_reg_TACO1"/>
    <property type="match status" value="1"/>
</dbReference>
<dbReference type="InterPro" id="IPR048300">
    <property type="entry name" value="TACO1_YebC-like_2nd/3rd_dom"/>
</dbReference>
<dbReference type="GO" id="GO:0005829">
    <property type="term" value="C:cytosol"/>
    <property type="evidence" value="ECO:0007669"/>
    <property type="project" value="TreeGrafter"/>
</dbReference>
<comment type="similarity">
    <text evidence="1 6">Belongs to the TACO1 family.</text>
</comment>
<evidence type="ECO:0000259" key="7">
    <source>
        <dbReference type="Pfam" id="PF01709"/>
    </source>
</evidence>
<dbReference type="EMBL" id="PEZT01000030">
    <property type="protein sequence ID" value="PIS08695.1"/>
    <property type="molecule type" value="Genomic_DNA"/>
</dbReference>
<organism evidence="9 10">
    <name type="scientific">Candidatus Beckwithbacteria bacterium CG10_big_fil_rev_8_21_14_0_10_34_10</name>
    <dbReference type="NCBI Taxonomy" id="1974495"/>
    <lineage>
        <taxon>Bacteria</taxon>
        <taxon>Candidatus Beckwithiibacteriota</taxon>
    </lineage>
</organism>
<evidence type="ECO:0000313" key="10">
    <source>
        <dbReference type="Proteomes" id="UP000230093"/>
    </source>
</evidence>
<dbReference type="GO" id="GO:0003677">
    <property type="term" value="F:DNA binding"/>
    <property type="evidence" value="ECO:0007669"/>
    <property type="project" value="UniProtKB-UniRule"/>
</dbReference>
<accession>A0A2H0W7Z9</accession>
<comment type="subcellular location">
    <subcellularLocation>
        <location evidence="6">Cytoplasm</location>
    </subcellularLocation>
</comment>
<evidence type="ECO:0000256" key="1">
    <source>
        <dbReference type="ARBA" id="ARBA00008724"/>
    </source>
</evidence>
<dbReference type="NCBIfam" id="NF001030">
    <property type="entry name" value="PRK00110.1"/>
    <property type="match status" value="1"/>
</dbReference>
<dbReference type="Gene3D" id="1.10.10.200">
    <property type="match status" value="1"/>
</dbReference>
<comment type="caution">
    <text evidence="9">The sequence shown here is derived from an EMBL/GenBank/DDBJ whole genome shotgun (WGS) entry which is preliminary data.</text>
</comment>
<evidence type="ECO:0000256" key="3">
    <source>
        <dbReference type="ARBA" id="ARBA00023015"/>
    </source>
</evidence>
<dbReference type="Pfam" id="PF01709">
    <property type="entry name" value="Transcrip_reg"/>
    <property type="match status" value="1"/>
</dbReference>
<dbReference type="InterPro" id="IPR029072">
    <property type="entry name" value="YebC-like"/>
</dbReference>
<keyword evidence="3 6" id="KW-0805">Transcription regulation</keyword>
<gene>
    <name evidence="9" type="ORF">COT75_05400</name>
</gene>
<dbReference type="FunFam" id="1.10.10.200:FF:000002">
    <property type="entry name" value="Probable transcriptional regulatory protein CLM62_37755"/>
    <property type="match status" value="1"/>
</dbReference>
<dbReference type="SUPFAM" id="SSF75625">
    <property type="entry name" value="YebC-like"/>
    <property type="match status" value="1"/>
</dbReference>
<dbReference type="InterPro" id="IPR017856">
    <property type="entry name" value="Integrase-like_N"/>
</dbReference>
<keyword evidence="4 6" id="KW-0238">DNA-binding</keyword>
<reference evidence="10" key="1">
    <citation type="submission" date="2017-09" db="EMBL/GenBank/DDBJ databases">
        <title>Depth-based differentiation of microbial function through sediment-hosted aquifers and enrichment of novel symbionts in the deep terrestrial subsurface.</title>
        <authorList>
            <person name="Probst A.J."/>
            <person name="Ladd B."/>
            <person name="Jarett J.K."/>
            <person name="Geller-Mcgrath D.E."/>
            <person name="Sieber C.M.K."/>
            <person name="Emerson J.B."/>
            <person name="Anantharaman K."/>
            <person name="Thomas B.C."/>
            <person name="Malmstrom R."/>
            <person name="Stieglmeier M."/>
            <person name="Klingl A."/>
            <person name="Woyke T."/>
            <person name="Ryan C.M."/>
            <person name="Banfield J.F."/>
        </authorList>
    </citation>
    <scope>NUCLEOTIDE SEQUENCE [LARGE SCALE GENOMIC DNA]</scope>
</reference>
<evidence type="ECO:0000256" key="2">
    <source>
        <dbReference type="ARBA" id="ARBA00022490"/>
    </source>
</evidence>
<dbReference type="PANTHER" id="PTHR12532">
    <property type="entry name" value="TRANSLATIONAL ACTIVATOR OF CYTOCHROME C OXIDASE 1"/>
    <property type="match status" value="1"/>
</dbReference>
<dbReference type="NCBIfam" id="TIGR01033">
    <property type="entry name" value="YebC/PmpR family DNA-binding transcriptional regulator"/>
    <property type="match status" value="1"/>
</dbReference>
<keyword evidence="5 6" id="KW-0804">Transcription</keyword>
<evidence type="ECO:0000256" key="4">
    <source>
        <dbReference type="ARBA" id="ARBA00023125"/>
    </source>
</evidence>
<dbReference type="InterPro" id="IPR002876">
    <property type="entry name" value="Transcrip_reg_TACO1-like"/>
</dbReference>
<dbReference type="Proteomes" id="UP000230093">
    <property type="component" value="Unassembled WGS sequence"/>
</dbReference>
<feature type="domain" description="TACO1/YebC-like N-terminal" evidence="8">
    <location>
        <begin position="5"/>
        <end position="75"/>
    </location>
</feature>
<dbReference type="Gene3D" id="3.30.70.980">
    <property type="match status" value="2"/>
</dbReference>
<name>A0A2H0W7Z9_9BACT</name>
<evidence type="ECO:0000256" key="5">
    <source>
        <dbReference type="ARBA" id="ARBA00023163"/>
    </source>
</evidence>
<dbReference type="GO" id="GO:0006355">
    <property type="term" value="P:regulation of DNA-templated transcription"/>
    <property type="evidence" value="ECO:0007669"/>
    <property type="project" value="UniProtKB-UniRule"/>
</dbReference>
<evidence type="ECO:0000256" key="6">
    <source>
        <dbReference type="HAMAP-Rule" id="MF_00693"/>
    </source>
</evidence>
<dbReference type="PANTHER" id="PTHR12532:SF6">
    <property type="entry name" value="TRANSCRIPTIONAL REGULATORY PROTEIN YEBC-RELATED"/>
    <property type="match status" value="1"/>
</dbReference>
<feature type="domain" description="TACO1/YebC-like second and third" evidence="7">
    <location>
        <begin position="82"/>
        <end position="237"/>
    </location>
</feature>